<evidence type="ECO:0000256" key="23">
    <source>
        <dbReference type="PIRNR" id="PIRNR001563"/>
    </source>
</evidence>
<dbReference type="Pfam" id="PF02875">
    <property type="entry name" value="Mur_ligase_C"/>
    <property type="match status" value="1"/>
</dbReference>
<keyword evidence="14" id="KW-0460">Magnesium</keyword>
<evidence type="ECO:0000256" key="17">
    <source>
        <dbReference type="ARBA" id="ARBA00030592"/>
    </source>
</evidence>
<comment type="function">
    <text evidence="2">Functions in two distinct reactions of the de novo folate biosynthetic pathway. Catalyzes the addition of a glutamate residue to dihydropteroate (7,8-dihydropteroate or H2Pte) to form dihydrofolate (7,8-dihydrofolate monoglutamate or H2Pte-Glu). Also catalyzes successive additions of L-glutamate to tetrahydrofolate or 10-formyltetrahydrofolate or 5,10-methylenetetrahydrofolate, leading to folylpolyglutamate derivatives.</text>
</comment>
<dbReference type="InterPro" id="IPR036615">
    <property type="entry name" value="Mur_ligase_C_dom_sf"/>
</dbReference>
<dbReference type="Pfam" id="PF08245">
    <property type="entry name" value="Mur_ligase_M"/>
    <property type="match status" value="1"/>
</dbReference>
<dbReference type="EC" id="6.3.2.12" evidence="7"/>
<feature type="domain" description="EF-hand" evidence="24">
    <location>
        <begin position="95"/>
        <end position="131"/>
    </location>
</feature>
<name>A0A450UN80_9GAMM</name>
<evidence type="ECO:0000256" key="21">
    <source>
        <dbReference type="ARBA" id="ARBA00049035"/>
    </source>
</evidence>
<dbReference type="InterPro" id="IPR018109">
    <property type="entry name" value="Folylpolyglutamate_synth_CS"/>
</dbReference>
<comment type="cofactor">
    <cofactor evidence="1">
        <name>Mg(2+)</name>
        <dbReference type="ChEBI" id="CHEBI:18420"/>
    </cofactor>
</comment>
<comment type="catalytic activity">
    <reaction evidence="21">
        <text>(6R)-5,10-methylenetetrahydrofolyl-(gamma-L-Glu)(n) + L-glutamate + ATP = (6R)-5,10-methylenetetrahydrofolyl-(gamma-L-Glu)(n+1) + ADP + phosphate + H(+)</text>
        <dbReference type="Rhea" id="RHEA:51912"/>
        <dbReference type="Rhea" id="RHEA-COMP:13257"/>
        <dbReference type="Rhea" id="RHEA-COMP:13258"/>
        <dbReference type="ChEBI" id="CHEBI:15378"/>
        <dbReference type="ChEBI" id="CHEBI:29985"/>
        <dbReference type="ChEBI" id="CHEBI:30616"/>
        <dbReference type="ChEBI" id="CHEBI:43474"/>
        <dbReference type="ChEBI" id="CHEBI:136572"/>
        <dbReference type="ChEBI" id="CHEBI:456216"/>
        <dbReference type="EC" id="6.3.2.17"/>
    </reaction>
</comment>
<evidence type="ECO:0000313" key="25">
    <source>
        <dbReference type="EMBL" id="VFJ93920.1"/>
    </source>
</evidence>
<comment type="catalytic activity">
    <reaction evidence="19">
        <text>(6S)-5,6,7,8-tetrahydrofolyl-(gamma-L-Glu)(n) + L-glutamate + ATP = (6S)-5,6,7,8-tetrahydrofolyl-(gamma-L-Glu)(n+1) + ADP + phosphate + H(+)</text>
        <dbReference type="Rhea" id="RHEA:10580"/>
        <dbReference type="Rhea" id="RHEA-COMP:14738"/>
        <dbReference type="Rhea" id="RHEA-COMP:14740"/>
        <dbReference type="ChEBI" id="CHEBI:15378"/>
        <dbReference type="ChEBI" id="CHEBI:29985"/>
        <dbReference type="ChEBI" id="CHEBI:30616"/>
        <dbReference type="ChEBI" id="CHEBI:43474"/>
        <dbReference type="ChEBI" id="CHEBI:141005"/>
        <dbReference type="ChEBI" id="CHEBI:456216"/>
        <dbReference type="EC" id="6.3.2.17"/>
    </reaction>
</comment>
<dbReference type="AlphaFoldDB" id="A0A450UN80"/>
<evidence type="ECO:0000256" key="19">
    <source>
        <dbReference type="ARBA" id="ARBA00047493"/>
    </source>
</evidence>
<dbReference type="PANTHER" id="PTHR11136">
    <property type="entry name" value="FOLYLPOLYGLUTAMATE SYNTHASE-RELATED"/>
    <property type="match status" value="1"/>
</dbReference>
<dbReference type="UniPathway" id="UPA00077">
    <property type="reaction ID" value="UER00157"/>
</dbReference>
<comment type="pathway">
    <text evidence="4">Cofactor biosynthesis; tetrahydrofolylpolyglutamate biosynthesis.</text>
</comment>
<gene>
    <name evidence="25" type="ORF">BECKLFY1418A_GA0070994_103519</name>
</gene>
<dbReference type="EC" id="6.3.2.17" evidence="8"/>
<comment type="similarity">
    <text evidence="5 23">Belongs to the folylpolyglutamate synthase family.</text>
</comment>
<dbReference type="EMBL" id="CAADFH010000035">
    <property type="protein sequence ID" value="VFJ93920.1"/>
    <property type="molecule type" value="Genomic_DNA"/>
</dbReference>
<evidence type="ECO:0000256" key="12">
    <source>
        <dbReference type="ARBA" id="ARBA00022741"/>
    </source>
</evidence>
<dbReference type="GO" id="GO:0046656">
    <property type="term" value="P:folic acid biosynthetic process"/>
    <property type="evidence" value="ECO:0007669"/>
    <property type="project" value="UniProtKB-KW"/>
</dbReference>
<dbReference type="InterPro" id="IPR013221">
    <property type="entry name" value="Mur_ligase_cen"/>
</dbReference>
<dbReference type="GO" id="GO:0046654">
    <property type="term" value="P:tetrahydrofolate biosynthetic process"/>
    <property type="evidence" value="ECO:0007669"/>
    <property type="project" value="UniProtKB-UniPathway"/>
</dbReference>
<dbReference type="Gene3D" id="3.90.190.20">
    <property type="entry name" value="Mur ligase, C-terminal domain"/>
    <property type="match status" value="1"/>
</dbReference>
<dbReference type="PROSITE" id="PS01011">
    <property type="entry name" value="FOLYLPOLYGLU_SYNT_1"/>
    <property type="match status" value="1"/>
</dbReference>
<evidence type="ECO:0000256" key="15">
    <source>
        <dbReference type="ARBA" id="ARBA00022909"/>
    </source>
</evidence>
<dbReference type="Gene3D" id="3.40.1190.10">
    <property type="entry name" value="Mur-like, catalytic domain"/>
    <property type="match status" value="1"/>
</dbReference>
<evidence type="ECO:0000256" key="14">
    <source>
        <dbReference type="ARBA" id="ARBA00022842"/>
    </source>
</evidence>
<dbReference type="PANTHER" id="PTHR11136:SF0">
    <property type="entry name" value="DIHYDROFOLATE SYNTHETASE-RELATED"/>
    <property type="match status" value="1"/>
</dbReference>
<keyword evidence="15" id="KW-0289">Folate biosynthesis</keyword>
<evidence type="ECO:0000256" key="2">
    <source>
        <dbReference type="ARBA" id="ARBA00002714"/>
    </source>
</evidence>
<comment type="catalytic activity">
    <reaction evidence="20">
        <text>10-formyltetrahydrofolyl-(gamma-L-Glu)(n) + L-glutamate + ATP = 10-formyltetrahydrofolyl-(gamma-L-Glu)(n+1) + ADP + phosphate + H(+)</text>
        <dbReference type="Rhea" id="RHEA:51904"/>
        <dbReference type="Rhea" id="RHEA-COMP:13088"/>
        <dbReference type="Rhea" id="RHEA-COMP:14300"/>
        <dbReference type="ChEBI" id="CHEBI:15378"/>
        <dbReference type="ChEBI" id="CHEBI:29985"/>
        <dbReference type="ChEBI" id="CHEBI:30616"/>
        <dbReference type="ChEBI" id="CHEBI:43474"/>
        <dbReference type="ChEBI" id="CHEBI:134413"/>
        <dbReference type="ChEBI" id="CHEBI:456216"/>
        <dbReference type="EC" id="6.3.2.17"/>
    </reaction>
</comment>
<dbReference type="NCBIfam" id="TIGR01499">
    <property type="entry name" value="folC"/>
    <property type="match status" value="1"/>
</dbReference>
<dbReference type="GO" id="GO:0005737">
    <property type="term" value="C:cytoplasm"/>
    <property type="evidence" value="ECO:0007669"/>
    <property type="project" value="TreeGrafter"/>
</dbReference>
<evidence type="ECO:0000256" key="5">
    <source>
        <dbReference type="ARBA" id="ARBA00008276"/>
    </source>
</evidence>
<comment type="pathway">
    <text evidence="3">Cofactor biosynthesis; tetrahydrofolate biosynthesis; 7,8-dihydrofolate from 2-amino-4-hydroxy-6-hydroxymethyl-7,8-dihydropteridine diphosphate and 4-aminobenzoate: step 2/2.</text>
</comment>
<reference evidence="25" key="1">
    <citation type="submission" date="2019-02" db="EMBL/GenBank/DDBJ databases">
        <authorList>
            <person name="Gruber-Vodicka R. H."/>
            <person name="Seah K. B. B."/>
        </authorList>
    </citation>
    <scope>NUCLEOTIDE SEQUENCE</scope>
    <source>
        <strain evidence="25">BECK_M6</strain>
    </source>
</reference>
<dbReference type="GO" id="GO:0008841">
    <property type="term" value="F:dihydrofolate synthase activity"/>
    <property type="evidence" value="ECO:0007669"/>
    <property type="project" value="UniProtKB-EC"/>
</dbReference>
<dbReference type="FunFam" id="3.40.1190.10:FF:000004">
    <property type="entry name" value="Dihydrofolate synthase/folylpolyglutamate synthase"/>
    <property type="match status" value="1"/>
</dbReference>
<organism evidence="25">
    <name type="scientific">Candidatus Kentrum sp. LFY</name>
    <dbReference type="NCBI Taxonomy" id="2126342"/>
    <lineage>
        <taxon>Bacteria</taxon>
        <taxon>Pseudomonadati</taxon>
        <taxon>Pseudomonadota</taxon>
        <taxon>Gammaproteobacteria</taxon>
        <taxon>Candidatus Kentrum</taxon>
    </lineage>
</organism>
<dbReference type="InterPro" id="IPR036565">
    <property type="entry name" value="Mur-like_cat_sf"/>
</dbReference>
<evidence type="ECO:0000256" key="20">
    <source>
        <dbReference type="ARBA" id="ARBA00047808"/>
    </source>
</evidence>
<keyword evidence="11" id="KW-0479">Metal-binding</keyword>
<evidence type="ECO:0000256" key="13">
    <source>
        <dbReference type="ARBA" id="ARBA00022840"/>
    </source>
</evidence>
<evidence type="ECO:0000256" key="1">
    <source>
        <dbReference type="ARBA" id="ARBA00001946"/>
    </source>
</evidence>
<keyword evidence="10 23" id="KW-0436">Ligase</keyword>
<comment type="catalytic activity">
    <reaction evidence="22">
        <text>7,8-dihydropteroate + L-glutamate + ATP = 7,8-dihydrofolate + ADP + phosphate + H(+)</text>
        <dbReference type="Rhea" id="RHEA:23584"/>
        <dbReference type="ChEBI" id="CHEBI:15378"/>
        <dbReference type="ChEBI" id="CHEBI:17839"/>
        <dbReference type="ChEBI" id="CHEBI:29985"/>
        <dbReference type="ChEBI" id="CHEBI:30616"/>
        <dbReference type="ChEBI" id="CHEBI:43474"/>
        <dbReference type="ChEBI" id="CHEBI:57451"/>
        <dbReference type="ChEBI" id="CHEBI:456216"/>
        <dbReference type="EC" id="6.3.2.12"/>
    </reaction>
</comment>
<evidence type="ECO:0000256" key="9">
    <source>
        <dbReference type="ARBA" id="ARBA00019357"/>
    </source>
</evidence>
<dbReference type="GO" id="GO:0005509">
    <property type="term" value="F:calcium ion binding"/>
    <property type="evidence" value="ECO:0007669"/>
    <property type="project" value="InterPro"/>
</dbReference>
<evidence type="ECO:0000256" key="18">
    <source>
        <dbReference type="ARBA" id="ARBA00032510"/>
    </source>
</evidence>
<evidence type="ECO:0000256" key="10">
    <source>
        <dbReference type="ARBA" id="ARBA00022598"/>
    </source>
</evidence>
<dbReference type="SUPFAM" id="SSF53623">
    <property type="entry name" value="MurD-like peptide ligases, catalytic domain"/>
    <property type="match status" value="1"/>
</dbReference>
<dbReference type="PIRSF" id="PIRSF001563">
    <property type="entry name" value="Folylpolyglu_synth"/>
    <property type="match status" value="1"/>
</dbReference>
<dbReference type="InterPro" id="IPR004101">
    <property type="entry name" value="Mur_ligase_C"/>
</dbReference>
<dbReference type="NCBIfam" id="NF008101">
    <property type="entry name" value="PRK10846.1"/>
    <property type="match status" value="1"/>
</dbReference>
<evidence type="ECO:0000256" key="4">
    <source>
        <dbReference type="ARBA" id="ARBA00005150"/>
    </source>
</evidence>
<dbReference type="SUPFAM" id="SSF53244">
    <property type="entry name" value="MurD-like peptide ligases, peptide-binding domain"/>
    <property type="match status" value="1"/>
</dbReference>
<dbReference type="InterPro" id="IPR002048">
    <property type="entry name" value="EF_hand_dom"/>
</dbReference>
<dbReference type="InterPro" id="IPR001645">
    <property type="entry name" value="Folylpolyglutamate_synth"/>
</dbReference>
<accession>A0A450UN80</accession>
<keyword evidence="13 23" id="KW-0067">ATP-binding</keyword>
<evidence type="ECO:0000256" key="16">
    <source>
        <dbReference type="ARBA" id="ARBA00030048"/>
    </source>
</evidence>
<evidence type="ECO:0000256" key="8">
    <source>
        <dbReference type="ARBA" id="ARBA00013025"/>
    </source>
</evidence>
<dbReference type="GO" id="GO:0004326">
    <property type="term" value="F:tetrahydrofolylpolyglutamate synthase activity"/>
    <property type="evidence" value="ECO:0007669"/>
    <property type="project" value="UniProtKB-EC"/>
</dbReference>
<evidence type="ECO:0000259" key="24">
    <source>
        <dbReference type="PROSITE" id="PS50222"/>
    </source>
</evidence>
<comment type="subunit">
    <text evidence="6">Monomer.</text>
</comment>
<proteinExistence type="inferred from homology"/>
<evidence type="ECO:0000256" key="11">
    <source>
        <dbReference type="ARBA" id="ARBA00022723"/>
    </source>
</evidence>
<evidence type="ECO:0000256" key="7">
    <source>
        <dbReference type="ARBA" id="ARBA00013023"/>
    </source>
</evidence>
<protein>
    <recommendedName>
        <fullName evidence="9">Dihydrofolate synthase/folylpolyglutamate synthase</fullName>
        <ecNumber evidence="7">6.3.2.12</ecNumber>
        <ecNumber evidence="8">6.3.2.17</ecNumber>
    </recommendedName>
    <alternativeName>
        <fullName evidence="18">Folylpoly-gamma-glutamate synthetase-dihydrofolate synthetase</fullName>
    </alternativeName>
    <alternativeName>
        <fullName evidence="16">Folylpolyglutamate synthetase</fullName>
    </alternativeName>
    <alternativeName>
        <fullName evidence="17">Tetrahydrofolylpolyglutamate synthase</fullName>
    </alternativeName>
</protein>
<evidence type="ECO:0000256" key="6">
    <source>
        <dbReference type="ARBA" id="ARBA00011245"/>
    </source>
</evidence>
<sequence>MNRFNQLSDWLAWQEALHHKSVDFGIERIGQVATRLGIGTRLPFAVISVAGTNGKGSCVALLESILRQAGYRVGAYTSPHLLRYNERIRVMGQEASDRVLMEAFQEIDEARDGTTLTYFEFSTLAAVMLFRRAGLDVAILEVGVGGRLDAVNLFDADLALITTIGIDHVAWLGHDRESIGREKAGICRSGCPAVCGDPQPPISLTDHARSIGAFLYRTGKDFWFSMDTTEGWHWDSVMGNAHRGLPKPALPGRHQIQNAAAVLMGIELIRNRLPVSTEALRRGLGAVTLPGRFQALLGKDGVTRILDVAHNQKAAQMLARMLLSYPRAGRTLAVFGILEDKDMEAVLRALWAVVDAWYVSDLHVPRGRTAKEITTTMLRIEPGVSVTPATTVLDAYDSASRSARPGDRIVIFGSFHTVSEVLKSSDLVDCRGQTSSA</sequence>
<evidence type="ECO:0000256" key="22">
    <source>
        <dbReference type="ARBA" id="ARBA00049161"/>
    </source>
</evidence>
<evidence type="ECO:0000256" key="3">
    <source>
        <dbReference type="ARBA" id="ARBA00004799"/>
    </source>
</evidence>
<keyword evidence="12 23" id="KW-0547">Nucleotide-binding</keyword>
<dbReference type="PROSITE" id="PS50222">
    <property type="entry name" value="EF_HAND_2"/>
    <property type="match status" value="1"/>
</dbReference>
<dbReference type="GO" id="GO:0005524">
    <property type="term" value="F:ATP binding"/>
    <property type="evidence" value="ECO:0007669"/>
    <property type="project" value="UniProtKB-KW"/>
</dbReference>